<dbReference type="Pfam" id="PF25769">
    <property type="entry name" value="PLK4_bind_CEP152"/>
    <property type="match status" value="1"/>
</dbReference>
<evidence type="ECO:0000256" key="1">
    <source>
        <dbReference type="ARBA" id="ARBA00022999"/>
    </source>
</evidence>
<accession>A0A3M0JHZ0</accession>
<comment type="caution">
    <text evidence="7">The sequence shown here is derived from an EMBL/GenBank/DDBJ whole genome shotgun (WGS) entry which is preliminary data.</text>
</comment>
<feature type="coiled-coil region" evidence="3">
    <location>
        <begin position="835"/>
        <end position="941"/>
    </location>
</feature>
<feature type="region of interest" description="Disordered" evidence="4">
    <location>
        <begin position="1860"/>
        <end position="1896"/>
    </location>
</feature>
<feature type="region of interest" description="Disordered" evidence="4">
    <location>
        <begin position="1651"/>
        <end position="1680"/>
    </location>
</feature>
<feature type="region of interest" description="Disordered" evidence="4">
    <location>
        <begin position="332"/>
        <end position="354"/>
    </location>
</feature>
<dbReference type="Pfam" id="PF00640">
    <property type="entry name" value="PID"/>
    <property type="match status" value="1"/>
</dbReference>
<evidence type="ECO:0000256" key="2">
    <source>
        <dbReference type="PROSITE-ProRule" id="PRU00191"/>
    </source>
</evidence>
<feature type="compositionally biased region" description="Polar residues" evidence="4">
    <location>
        <begin position="1863"/>
        <end position="1872"/>
    </location>
</feature>
<dbReference type="InterPro" id="IPR011993">
    <property type="entry name" value="PH-like_dom_sf"/>
</dbReference>
<dbReference type="GO" id="GO:0007099">
    <property type="term" value="P:centriole replication"/>
    <property type="evidence" value="ECO:0007669"/>
    <property type="project" value="TreeGrafter"/>
</dbReference>
<protein>
    <recommendedName>
        <fullName evidence="9">SH2 domain-containing protein</fullName>
    </recommendedName>
</protein>
<dbReference type="CDD" id="cd09925">
    <property type="entry name" value="SH2_SHC"/>
    <property type="match status" value="1"/>
</dbReference>
<dbReference type="Gene3D" id="2.30.29.30">
    <property type="entry name" value="Pleckstrin-homology domain (PH domain)/Phosphotyrosine-binding domain (PTB)"/>
    <property type="match status" value="1"/>
</dbReference>
<dbReference type="SUPFAM" id="SSF55550">
    <property type="entry name" value="SH2 domain"/>
    <property type="match status" value="1"/>
</dbReference>
<evidence type="ECO:0000259" key="5">
    <source>
        <dbReference type="PROSITE" id="PS01179"/>
    </source>
</evidence>
<feature type="compositionally biased region" description="Polar residues" evidence="4">
    <location>
        <begin position="332"/>
        <end position="349"/>
    </location>
</feature>
<feature type="coiled-coil region" evidence="3">
    <location>
        <begin position="1388"/>
        <end position="1478"/>
    </location>
</feature>
<proteinExistence type="predicted"/>
<dbReference type="PRINTS" id="PR00629">
    <property type="entry name" value="SHCPIDOMAIN"/>
</dbReference>
<feature type="coiled-coil region" evidence="3">
    <location>
        <begin position="997"/>
        <end position="1105"/>
    </location>
</feature>
<name>A0A3M0JHZ0_HIRRU</name>
<feature type="domain" description="PID" evidence="5">
    <location>
        <begin position="186"/>
        <end position="336"/>
    </location>
</feature>
<feature type="coiled-coil region" evidence="3">
    <location>
        <begin position="1148"/>
        <end position="1237"/>
    </location>
</feature>
<keyword evidence="3" id="KW-0175">Coiled coil</keyword>
<organism evidence="7 8">
    <name type="scientific">Hirundo rustica rustica</name>
    <dbReference type="NCBI Taxonomy" id="333673"/>
    <lineage>
        <taxon>Eukaryota</taxon>
        <taxon>Metazoa</taxon>
        <taxon>Chordata</taxon>
        <taxon>Craniata</taxon>
        <taxon>Vertebrata</taxon>
        <taxon>Euteleostomi</taxon>
        <taxon>Archelosauria</taxon>
        <taxon>Archosauria</taxon>
        <taxon>Dinosauria</taxon>
        <taxon>Saurischia</taxon>
        <taxon>Theropoda</taxon>
        <taxon>Coelurosauria</taxon>
        <taxon>Aves</taxon>
        <taxon>Neognathae</taxon>
        <taxon>Neoaves</taxon>
        <taxon>Telluraves</taxon>
        <taxon>Australaves</taxon>
        <taxon>Passeriformes</taxon>
        <taxon>Sylvioidea</taxon>
        <taxon>Hirundinidae</taxon>
        <taxon>Hirundo</taxon>
    </lineage>
</organism>
<dbReference type="InterPro" id="IPR035676">
    <property type="entry name" value="SHC_SH2"/>
</dbReference>
<dbReference type="OrthoDB" id="10064205at2759"/>
<gene>
    <name evidence="7" type="ORF">DUI87_29186</name>
</gene>
<feature type="compositionally biased region" description="Basic and acidic residues" evidence="4">
    <location>
        <begin position="10"/>
        <end position="24"/>
    </location>
</feature>
<dbReference type="CDD" id="cd01209">
    <property type="entry name" value="PTB_Shc"/>
    <property type="match status" value="1"/>
</dbReference>
<reference evidence="7 8" key="1">
    <citation type="submission" date="2018-07" db="EMBL/GenBank/DDBJ databases">
        <title>A high quality draft genome assembly of the barn swallow (H. rustica rustica).</title>
        <authorList>
            <person name="Formenti G."/>
            <person name="Chiara M."/>
            <person name="Poveda L."/>
            <person name="Francoijs K.-J."/>
            <person name="Bonisoli-Alquati A."/>
            <person name="Canova L."/>
            <person name="Gianfranceschi L."/>
            <person name="Horner D.S."/>
            <person name="Saino N."/>
        </authorList>
    </citation>
    <scope>NUCLEOTIDE SEQUENCE [LARGE SCALE GENOMIC DNA]</scope>
    <source>
        <strain evidence="7">Chelidonia</strain>
        <tissue evidence="7">Blood</tissue>
    </source>
</reference>
<feature type="compositionally biased region" description="Low complexity" evidence="4">
    <location>
        <begin position="1987"/>
        <end position="1996"/>
    </location>
</feature>
<dbReference type="Proteomes" id="UP000269221">
    <property type="component" value="Unassembled WGS sequence"/>
</dbReference>
<dbReference type="Gene3D" id="3.30.505.10">
    <property type="entry name" value="SH2 domain"/>
    <property type="match status" value="1"/>
</dbReference>
<evidence type="ECO:0000313" key="8">
    <source>
        <dbReference type="Proteomes" id="UP000269221"/>
    </source>
</evidence>
<evidence type="ECO:0000259" key="6">
    <source>
        <dbReference type="PROSITE" id="PS50001"/>
    </source>
</evidence>
<dbReference type="PANTHER" id="PTHR10337">
    <property type="entry name" value="SHC TRANSFORMING PROTEIN"/>
    <property type="match status" value="1"/>
</dbReference>
<dbReference type="STRING" id="333673.A0A3M0JHZ0"/>
<dbReference type="PROSITE" id="PS01179">
    <property type="entry name" value="PID"/>
    <property type="match status" value="1"/>
</dbReference>
<feature type="region of interest" description="Disordered" evidence="4">
    <location>
        <begin position="1"/>
        <end position="38"/>
    </location>
</feature>
<feature type="compositionally biased region" description="Basic and acidic residues" evidence="4">
    <location>
        <begin position="1975"/>
        <end position="1985"/>
    </location>
</feature>
<dbReference type="InterPro" id="IPR006019">
    <property type="entry name" value="PID_Shc-like"/>
</dbReference>
<dbReference type="InterPro" id="IPR006020">
    <property type="entry name" value="PTB/PI_dom"/>
</dbReference>
<feature type="domain" description="SH2" evidence="6">
    <location>
        <begin position="448"/>
        <end position="539"/>
    </location>
</feature>
<dbReference type="PROSITE" id="PS50001">
    <property type="entry name" value="SH2"/>
    <property type="match status" value="1"/>
</dbReference>
<dbReference type="InterPro" id="IPR036860">
    <property type="entry name" value="SH2_dom_sf"/>
</dbReference>
<dbReference type="EMBL" id="QRBI01000197">
    <property type="protein sequence ID" value="RMB94376.1"/>
    <property type="molecule type" value="Genomic_DNA"/>
</dbReference>
<dbReference type="PRINTS" id="PR00401">
    <property type="entry name" value="SH2DOMAIN"/>
</dbReference>
<keyword evidence="1 2" id="KW-0727">SH2 domain</keyword>
<feature type="region of interest" description="Disordered" evidence="4">
    <location>
        <begin position="1975"/>
        <end position="2001"/>
    </location>
</feature>
<feature type="compositionally biased region" description="Basic and acidic residues" evidence="4">
    <location>
        <begin position="1651"/>
        <end position="1662"/>
    </location>
</feature>
<dbReference type="SUPFAM" id="SSF50729">
    <property type="entry name" value="PH domain-like"/>
    <property type="match status" value="1"/>
</dbReference>
<sequence length="2100" mass="237819">MSKVNSTSKTQREKTPQLTERSEAPRFSSPGPVPVVLNFSSHHAAPGVEAPHGAEVTRAEGPDIAKDVSLGPQDTCTTLCTLIPRMANIKLANPSNLPGLKSFCLGTKEVPRIKLTECVTIPSSPTSPEISCLSASYPQPDLDKLVLAPKAAGDCAVRAAEEAAPVGRQDRGLAQSSESTYSQEPGTTYSVRYMGCIEVLQSMRSLDFGTRTQVTREAISRLCEAVSGTNGAIKKRKPPVKFLSSVLGKSNLQFSGMNIKLTISTSSLTLINADTQQDTTDYVAYVAKDPVNQRACHILECPNGMAQEVINTIGQAFELRFRQYLKNPSSLVTSNESEAANANGSTGNSQEREDHEYYNEIPGKEPPTGGVLDMRMKAQTDQRAKCPVQCKKQYCSTGSPTFINIYENCPEENKTLELPEPVQQSATSNTAGLCVLPQIKQQLKNEDCYHGKLNRKAAESLLVNDGDFLVRESTTSPGQYVLSGLQGGQAKHLLLVDPEGKVRTKDHIFDSVGHLIQYHMENNLPIISSGSEVSLKQPLQQLLTDLPHDMLEDSGDQLSSYSDCSIQEAEEQSHEPGKIDGRWNDHPLISDPPNGYEQGQNLYPEQFLCDQQTDHVEKHGKNWNGLHNDEEKKHLYDIKEDYCGNDGHDGPDVYLGRDGFNSPSCCQENNVYHLPENFRPYTNGHKPEFNNQQNKVINFSDDPKEHLKQFVASDVVNSQSPESYKVTYKPYQNGIHQNIPGIQEGNRRNEVFGDLQHEFLGSDENSSENMQILQLQVLNKARERQLEELNEKLEKSAQQIRYLNHQLSMVKDEKDGLTLSLHESQKLYQNGKEREMHLEGQIKALETQIQTLTTNEEQILKQSKVAEVAMESMQKQLLELQRSDALQRAREQHEAIISALKQKYEQQVLSLEQKLDTTQSALREQEELMELKEEISLYESAAKLGVFLNDAGGERHMSLGDSYVELGIKKITGKKPRFCSAIQNRDMDKELSKDEIIVELKAELERLLSSNKMKRNQITQLQSSLKDCQKTLEEYKQLKAEKASRDSEPIMTLKDASGNLKEEILRLKKANEALIREAEAHASTIEELKENEEKLKSLNQDLCCQMRKMVQDFDHDKQEAIDRCERTYQQHHEDSKAHFEKELMERFAVEKQQLVQTSEETISQLKDNIEELNKEITVVKECYIGVCREKDTLETTLRQKFQQEQQLKEEKLKKQLLEEKEVSLKLLRTELEEEHIRSMIAAKKQWLEEKNQQVQEEVALAKVHWEKEEKENKEQVFAKLEREWQSRLEEMRRTVVECNDCSCQTDQVTVVDEVSTKELEGTVGDQRLQIQKALKENAASEEALKELGLELENKYCKNLASQLALVLSAAEEKWKKEYESTERSGLRVKELEEKIIALRRELELKKEEIPAAVKAELAKARVQWNKEKQEEILQIQEQNERDYQSFLDDHRNRIKEVLATAKEDLAKQKNALSIQKEAEIKMLLDQKQREWEAQEARRLQDGIDQYEEKTLVELEYLLSEIHEELVKCTQSKHSWKDECFDSHVQLASQGKDKLKACLQKAYRSTVCTILEKKEQEWKEKYEELVSNANKESHPYPQRDAGDTGDVVRPSVCNAGPQAEAQRRLRRQAPFQEAGTDKENEMVPGALIAENSEMKTKLKDQESPPRSLSRGGISKPCTSSDSVKGLEEMRAHYIKALSKIKCDMLCYIRESKERAAEMIKVEVLRERQETARKMRKYYLTCLQQLLTDNGKHEGAEKKIIDAASKLAMMAKGLETPLRHIPQRRSARPALRLNSDPGGEGSKRDCVLRTRSHRMESKSCGESSTETATDKVVQKCVPRDLRQQFDATQTKTQHVLRETVPPDIQNRNNSQNLDGASRGVLPEYYPNEDGRREKYGPVANTDEGSLCAVRNGIAPRFAAQGTLQNMQVPSVTNGHASSGPTHHMLKSKNGRTGLKEDKCIQSCGKWKTKCKRTQEIDFKGTPERDEGSSSDWSSGNGSMLLDRGEMPLLHPQQKASTNVQAQTVFCEEFPHVSYNSGGSSVAKDFKFRLMKIGSRGQGKIYIKTATIISYSLCSPVSHSVDGSQWRRWQPGSDTGAHYLQLY</sequence>
<dbReference type="InterPro" id="IPR051235">
    <property type="entry name" value="CEP152/SHC-Transforming"/>
</dbReference>
<dbReference type="Pfam" id="PF25770">
    <property type="entry name" value="CC_CEP63-bind_CEP152"/>
    <property type="match status" value="1"/>
</dbReference>
<dbReference type="Pfam" id="PF00017">
    <property type="entry name" value="SH2"/>
    <property type="match status" value="1"/>
</dbReference>
<dbReference type="SMART" id="SM00252">
    <property type="entry name" value="SH2"/>
    <property type="match status" value="1"/>
</dbReference>
<evidence type="ECO:0000256" key="4">
    <source>
        <dbReference type="SAM" id="MobiDB-lite"/>
    </source>
</evidence>
<evidence type="ECO:0000256" key="3">
    <source>
        <dbReference type="SAM" id="Coils"/>
    </source>
</evidence>
<dbReference type="InterPro" id="IPR057659">
    <property type="entry name" value="CEP152_CC"/>
</dbReference>
<feature type="coiled-coil region" evidence="3">
    <location>
        <begin position="772"/>
        <end position="806"/>
    </location>
</feature>
<evidence type="ECO:0000313" key="7">
    <source>
        <dbReference type="EMBL" id="RMB94376.1"/>
    </source>
</evidence>
<dbReference type="FunFam" id="3.30.505.10:FF:000005">
    <property type="entry name" value="SHC-transforming protein 1 isoform 3"/>
    <property type="match status" value="1"/>
</dbReference>
<dbReference type="InterPro" id="IPR057664">
    <property type="entry name" value="CEP152_PLK4_bind"/>
</dbReference>
<dbReference type="GO" id="GO:0035556">
    <property type="term" value="P:intracellular signal transduction"/>
    <property type="evidence" value="ECO:0007669"/>
    <property type="project" value="InterPro"/>
</dbReference>
<evidence type="ECO:0008006" key="9">
    <source>
        <dbReference type="Google" id="ProtNLM"/>
    </source>
</evidence>
<keyword evidence="8" id="KW-1185">Reference proteome</keyword>
<dbReference type="SMART" id="SM00462">
    <property type="entry name" value="PTB"/>
    <property type="match status" value="1"/>
</dbReference>
<dbReference type="PANTHER" id="PTHR10337:SF6">
    <property type="entry name" value="CENTROSOMAL PROTEIN OF 152 KDA"/>
    <property type="match status" value="1"/>
</dbReference>
<dbReference type="InterPro" id="IPR000980">
    <property type="entry name" value="SH2"/>
</dbReference>
<dbReference type="GO" id="GO:0005813">
    <property type="term" value="C:centrosome"/>
    <property type="evidence" value="ECO:0007669"/>
    <property type="project" value="TreeGrafter"/>
</dbReference>